<proteinExistence type="predicted"/>
<reference evidence="1 2" key="1">
    <citation type="submission" date="2014-11" db="EMBL/GenBank/DDBJ databases">
        <title>Tamlana sedimentorum sp. nov., isolated from shallow sand sediments of the Sea of Japan.</title>
        <authorList>
            <person name="Romanenko L.A."/>
        </authorList>
    </citation>
    <scope>NUCLEOTIDE SEQUENCE [LARGE SCALE GENOMIC DNA]</scope>
    <source>
        <strain evidence="1 2">JCM 19808</strain>
    </source>
</reference>
<evidence type="ECO:0000313" key="2">
    <source>
        <dbReference type="Proteomes" id="UP000032578"/>
    </source>
</evidence>
<dbReference type="STRING" id="1435349.PW52_01180"/>
<protein>
    <submittedName>
        <fullName evidence="1">Uncharacterized protein</fullName>
    </submittedName>
</protein>
<keyword evidence="2" id="KW-1185">Reference proteome</keyword>
<comment type="caution">
    <text evidence="1">The sequence shown here is derived from an EMBL/GenBank/DDBJ whole genome shotgun (WGS) entry which is preliminary data.</text>
</comment>
<dbReference type="Proteomes" id="UP000032578">
    <property type="component" value="Unassembled WGS sequence"/>
</dbReference>
<dbReference type="AlphaFoldDB" id="A0A0D7WDA8"/>
<organism evidence="1 2">
    <name type="scientific">Neotamlana sedimentorum</name>
    <dbReference type="NCBI Taxonomy" id="1435349"/>
    <lineage>
        <taxon>Bacteria</taxon>
        <taxon>Pseudomonadati</taxon>
        <taxon>Bacteroidota</taxon>
        <taxon>Flavobacteriia</taxon>
        <taxon>Flavobacteriales</taxon>
        <taxon>Flavobacteriaceae</taxon>
        <taxon>Neotamlana</taxon>
    </lineage>
</organism>
<gene>
    <name evidence="1" type="ORF">PW52_01180</name>
</gene>
<accession>A0A0D7WDA8</accession>
<dbReference type="PATRIC" id="fig|1435349.4.peg.240"/>
<sequence>MYQLYVLTVILSKNIYLKHFDKNPIDEKNAYDMKINELGFELLNKISTFAALLTRDYKKLV</sequence>
<evidence type="ECO:0000313" key="1">
    <source>
        <dbReference type="EMBL" id="KJD37096.1"/>
    </source>
</evidence>
<name>A0A0D7WDA8_9FLAO</name>
<dbReference type="EMBL" id="JTDW01000001">
    <property type="protein sequence ID" value="KJD37096.1"/>
    <property type="molecule type" value="Genomic_DNA"/>
</dbReference>